<reference evidence="6 7" key="3">
    <citation type="submission" date="2013-10" db="EMBL/GenBank/DDBJ databases">
        <title>Identification of broad host specificity determinant of Edwardsiella ictaluri specific bacteriophages.</title>
        <authorList>
            <person name="Hossain M.J."/>
            <person name="Carrias A."/>
            <person name="Terhune J.S."/>
            <person name="Liles M.R."/>
        </authorList>
    </citation>
    <scope>NUCLEOTIDE SEQUENCE [LARGE SCALE GENOMIC DNA]</scope>
</reference>
<organism evidence="5">
    <name type="scientific">Edwardsiella phage eiAU</name>
    <dbReference type="NCBI Taxonomy" id="945083"/>
    <lineage>
        <taxon>Viruses</taxon>
        <taxon>Duplodnaviria</taxon>
        <taxon>Heunggongvirae</taxon>
        <taxon>Uroviricota</taxon>
        <taxon>Caudoviricetes</taxon>
        <taxon>Eiauvirus</taxon>
        <taxon>Eiauvirus eiAU</taxon>
    </lineage>
</organism>
<name>E7EKU3_9CAUD</name>
<sequence length="92" mass="10227">MTPEGKVQAHLQRRFKAIGGLVRKISYEGRRGCPDLFIVLPGGVVVMVEVKKPGGTPEPHQVREIERLRQRGVPVYVIDSIEGADKLVAFYS</sequence>
<dbReference type="GO" id="GO:0003676">
    <property type="term" value="F:nucleic acid binding"/>
    <property type="evidence" value="ECO:0007669"/>
    <property type="project" value="InterPro"/>
</dbReference>
<gene>
    <name evidence="5" type="primary">eiAUOrf54</name>
    <name evidence="6" type="ORF">P858_22</name>
</gene>
<dbReference type="CDD" id="cd22365">
    <property type="entry name" value="VRR-NUC-like"/>
    <property type="match status" value="1"/>
</dbReference>
<keyword evidence="2" id="KW-0540">Nuclease</keyword>
<evidence type="ECO:0000313" key="7">
    <source>
        <dbReference type="Proteomes" id="UP000019124"/>
    </source>
</evidence>
<keyword evidence="3" id="KW-0378">Hydrolase</keyword>
<feature type="domain" description="VRR-NUC" evidence="4">
    <location>
        <begin position="2"/>
        <end position="82"/>
    </location>
</feature>
<dbReference type="Proteomes" id="UP000019124">
    <property type="component" value="Segment"/>
</dbReference>
<evidence type="ECO:0000313" key="5">
    <source>
        <dbReference type="EMBL" id="ADV36448.1"/>
    </source>
</evidence>
<keyword evidence="7" id="KW-1185">Reference proteome</keyword>
<dbReference type="EMBL" id="HQ824601">
    <property type="protein sequence ID" value="ADV36448.1"/>
    <property type="molecule type" value="Genomic_DNA"/>
</dbReference>
<evidence type="ECO:0000259" key="4">
    <source>
        <dbReference type="SMART" id="SM00990"/>
    </source>
</evidence>
<evidence type="ECO:0000256" key="3">
    <source>
        <dbReference type="ARBA" id="ARBA00022801"/>
    </source>
</evidence>
<proteinExistence type="predicted"/>
<reference evidence="5" key="2">
    <citation type="journal article" date="2011" name="Virol. J.">
        <title>Comparative genomic analysis of bacteriophages specific to the channel catfish pathogen Edwardsiella ictaluri.</title>
        <authorList>
            <person name="Carrias A."/>
            <person name="Welch T.J."/>
            <person name="Waldbieser G.C."/>
            <person name="Mead D.A."/>
            <person name="Terhune J.S."/>
            <person name="Liles M.R."/>
        </authorList>
    </citation>
    <scope>NUCLEOTIDE SEQUENCE</scope>
</reference>
<protein>
    <submittedName>
        <fullName evidence="5">Gp36</fullName>
    </submittedName>
</protein>
<comment type="cofactor">
    <cofactor evidence="1">
        <name>Mg(2+)</name>
        <dbReference type="ChEBI" id="CHEBI:18420"/>
    </cofactor>
</comment>
<accession>E7EKU3</accession>
<dbReference type="Pfam" id="PF08774">
    <property type="entry name" value="VRR_NUC"/>
    <property type="match status" value="1"/>
</dbReference>
<dbReference type="Gene3D" id="3.40.1350.10">
    <property type="match status" value="1"/>
</dbReference>
<dbReference type="GO" id="GO:0004518">
    <property type="term" value="F:nuclease activity"/>
    <property type="evidence" value="ECO:0007669"/>
    <property type="project" value="UniProtKB-KW"/>
</dbReference>
<evidence type="ECO:0000313" key="6">
    <source>
        <dbReference type="EMBL" id="AHG23438.1"/>
    </source>
</evidence>
<dbReference type="InterPro" id="IPR014883">
    <property type="entry name" value="VRR_NUC"/>
</dbReference>
<dbReference type="SMART" id="SM00990">
    <property type="entry name" value="VRR_NUC"/>
    <property type="match status" value="1"/>
</dbReference>
<dbReference type="EMBL" id="KF772233">
    <property type="protein sequence ID" value="AHG23438.1"/>
    <property type="molecule type" value="Genomic_DNA"/>
</dbReference>
<reference evidence="5" key="1">
    <citation type="submission" date="2010-12" db="EMBL/GenBank/DDBJ databases">
        <authorList>
            <person name="Carrias A.A."/>
            <person name="Welch T.J."/>
            <person name="Waldbieser G.C."/>
            <person name="Mead D.A."/>
            <person name="Terhune J.S."/>
            <person name="Liles M.R."/>
        </authorList>
    </citation>
    <scope>NUCLEOTIDE SEQUENCE</scope>
</reference>
<evidence type="ECO:0000256" key="2">
    <source>
        <dbReference type="ARBA" id="ARBA00022722"/>
    </source>
</evidence>
<dbReference type="GO" id="GO:0016788">
    <property type="term" value="F:hydrolase activity, acting on ester bonds"/>
    <property type="evidence" value="ECO:0007669"/>
    <property type="project" value="InterPro"/>
</dbReference>
<evidence type="ECO:0000256" key="1">
    <source>
        <dbReference type="ARBA" id="ARBA00001946"/>
    </source>
</evidence>
<dbReference type="InterPro" id="IPR011856">
    <property type="entry name" value="tRNA_endonuc-like_dom_sf"/>
</dbReference>